<evidence type="ECO:0000313" key="3">
    <source>
        <dbReference type="Proteomes" id="UP000597762"/>
    </source>
</evidence>
<keyword evidence="1" id="KW-0472">Membrane</keyword>
<proteinExistence type="predicted"/>
<feature type="transmembrane region" description="Helical" evidence="1">
    <location>
        <begin position="35"/>
        <end position="54"/>
    </location>
</feature>
<reference evidence="2" key="1">
    <citation type="submission" date="2021-01" db="EMBL/GenBank/DDBJ databases">
        <authorList>
            <person name="Li R."/>
            <person name="Bekaert M."/>
        </authorList>
    </citation>
    <scope>NUCLEOTIDE SEQUENCE</scope>
    <source>
        <strain evidence="2">Farmed</strain>
    </source>
</reference>
<keyword evidence="1" id="KW-0812">Transmembrane</keyword>
<dbReference type="Proteomes" id="UP000597762">
    <property type="component" value="Unassembled WGS sequence"/>
</dbReference>
<evidence type="ECO:0000256" key="1">
    <source>
        <dbReference type="SAM" id="Phobius"/>
    </source>
</evidence>
<name>A0A812D7E9_ACAPH</name>
<evidence type="ECO:0000313" key="2">
    <source>
        <dbReference type="EMBL" id="CAE1293877.1"/>
    </source>
</evidence>
<comment type="caution">
    <text evidence="2">The sequence shown here is derived from an EMBL/GenBank/DDBJ whole genome shotgun (WGS) entry which is preliminary data.</text>
</comment>
<dbReference type="EMBL" id="CAHIKZ030002922">
    <property type="protein sequence ID" value="CAE1293877.1"/>
    <property type="molecule type" value="Genomic_DNA"/>
</dbReference>
<sequence>MPGKIESPNRYLGRTNQPTNHMTVLRKEEEANLNLIIPLLFLSFTICLIFFFPLDFHLSSGHHFLYFYFSLFPLLYLFLSPSLYLFSHFFISFFPLLFISFHTSLSLSFPSLYEFFLLLSYIINLAFISPHPLRILFHPIFPAPIVEMYIWL</sequence>
<keyword evidence="3" id="KW-1185">Reference proteome</keyword>
<accession>A0A812D7E9</accession>
<feature type="transmembrane region" description="Helical" evidence="1">
    <location>
        <begin position="111"/>
        <end position="129"/>
    </location>
</feature>
<gene>
    <name evidence="2" type="ORF">SPHA_50080</name>
</gene>
<dbReference type="AlphaFoldDB" id="A0A812D7E9"/>
<protein>
    <submittedName>
        <fullName evidence="2">Uncharacterized protein</fullName>
    </submittedName>
</protein>
<feature type="transmembrane region" description="Helical" evidence="1">
    <location>
        <begin position="74"/>
        <end position="99"/>
    </location>
</feature>
<keyword evidence="1" id="KW-1133">Transmembrane helix</keyword>
<organism evidence="2 3">
    <name type="scientific">Acanthosepion pharaonis</name>
    <name type="common">Pharaoh cuttlefish</name>
    <name type="synonym">Sepia pharaonis</name>
    <dbReference type="NCBI Taxonomy" id="158019"/>
    <lineage>
        <taxon>Eukaryota</taxon>
        <taxon>Metazoa</taxon>
        <taxon>Spiralia</taxon>
        <taxon>Lophotrochozoa</taxon>
        <taxon>Mollusca</taxon>
        <taxon>Cephalopoda</taxon>
        <taxon>Coleoidea</taxon>
        <taxon>Decapodiformes</taxon>
        <taxon>Sepiida</taxon>
        <taxon>Sepiina</taxon>
        <taxon>Sepiidae</taxon>
        <taxon>Acanthosepion</taxon>
    </lineage>
</organism>